<dbReference type="Pfam" id="PF00141">
    <property type="entry name" value="peroxidase"/>
    <property type="match status" value="1"/>
</dbReference>
<comment type="similarity">
    <text evidence="18">Belongs to the peroxidase family. Classical plant (class III) peroxidase subfamily.</text>
</comment>
<keyword evidence="18" id="KW-0732">Signal</keyword>
<evidence type="ECO:0000256" key="11">
    <source>
        <dbReference type="ARBA" id="ARBA00023283"/>
    </source>
</evidence>
<comment type="function">
    <text evidence="18">Removal of H(2)O(2), oxidation of toxic reductants, biosynthesis and degradation of lignin, suberization, auxin catabolism, response to environmental stresses such as wounding, pathogen attack and oxidative stress.</text>
</comment>
<evidence type="ECO:0000256" key="15">
    <source>
        <dbReference type="PIRSR" id="PIRSR600823-3"/>
    </source>
</evidence>
<dbReference type="GO" id="GO:0140825">
    <property type="term" value="F:lactoperoxidase activity"/>
    <property type="evidence" value="ECO:0007669"/>
    <property type="project" value="UniProtKB-EC"/>
</dbReference>
<feature type="binding site" description="axial binding residue" evidence="15">
    <location>
        <position position="208"/>
    </location>
    <ligand>
        <name>heme b</name>
        <dbReference type="ChEBI" id="CHEBI:60344"/>
    </ligand>
    <ligandPart>
        <name>Fe</name>
        <dbReference type="ChEBI" id="CHEBI:18248"/>
    </ligandPart>
</feature>
<feature type="disulfide bond" evidence="17">
    <location>
        <begin position="136"/>
        <end position="340"/>
    </location>
</feature>
<evidence type="ECO:0000256" key="10">
    <source>
        <dbReference type="ARBA" id="ARBA00023180"/>
    </source>
</evidence>
<dbReference type="CDD" id="cd00693">
    <property type="entry name" value="secretory_peroxidase"/>
    <property type="match status" value="1"/>
</dbReference>
<feature type="binding site" evidence="15">
    <location>
        <position position="263"/>
    </location>
    <ligand>
        <name>Ca(2+)</name>
        <dbReference type="ChEBI" id="CHEBI:29108"/>
        <label>2</label>
    </ligand>
</feature>
<dbReference type="PROSITE" id="PS50873">
    <property type="entry name" value="PEROXIDASE_4"/>
    <property type="match status" value="1"/>
</dbReference>
<dbReference type="FunFam" id="1.10.420.10:FF:000006">
    <property type="entry name" value="Peroxidase"/>
    <property type="match status" value="1"/>
</dbReference>
<evidence type="ECO:0000259" key="19">
    <source>
        <dbReference type="PROSITE" id="PS50873"/>
    </source>
</evidence>
<dbReference type="PROSITE" id="PS00435">
    <property type="entry name" value="PEROXIDASE_1"/>
    <property type="match status" value="1"/>
</dbReference>
<name>A0A0E0F6P6_9ORYZ</name>
<protein>
    <recommendedName>
        <fullName evidence="18">Peroxidase</fullName>
        <ecNumber evidence="18">1.11.1.7</ecNumber>
    </recommendedName>
</protein>
<dbReference type="GO" id="GO:0005576">
    <property type="term" value="C:extracellular region"/>
    <property type="evidence" value="ECO:0007669"/>
    <property type="project" value="UniProtKB-SubCell"/>
</dbReference>
<keyword evidence="8 15" id="KW-0408">Iron</keyword>
<evidence type="ECO:0000256" key="3">
    <source>
        <dbReference type="ARBA" id="ARBA00022559"/>
    </source>
</evidence>
<feature type="disulfide bond" evidence="17">
    <location>
        <begin position="50"/>
        <end position="130"/>
    </location>
</feature>
<comment type="subcellular location">
    <subcellularLocation>
        <location evidence="18">Secreted</location>
    </subcellularLocation>
</comment>
<keyword evidence="7 18" id="KW-0560">Oxidoreductase</keyword>
<dbReference type="SUPFAM" id="SSF48113">
    <property type="entry name" value="Heme-dependent peroxidases"/>
    <property type="match status" value="1"/>
</dbReference>
<dbReference type="EC" id="1.11.1.7" evidence="18"/>
<dbReference type="FunFam" id="1.10.520.10:FF:000001">
    <property type="entry name" value="Peroxidase"/>
    <property type="match status" value="1"/>
</dbReference>
<dbReference type="PANTHER" id="PTHR31517">
    <property type="match status" value="1"/>
</dbReference>
<keyword evidence="21" id="KW-1185">Reference proteome</keyword>
<evidence type="ECO:0000256" key="16">
    <source>
        <dbReference type="PIRSR" id="PIRSR600823-4"/>
    </source>
</evidence>
<dbReference type="Gramene" id="OMERI11G13890.2">
    <property type="protein sequence ID" value="OMERI11G13890.2"/>
    <property type="gene ID" value="OMERI11G13890"/>
</dbReference>
<evidence type="ECO:0000313" key="21">
    <source>
        <dbReference type="Proteomes" id="UP000008021"/>
    </source>
</evidence>
<evidence type="ECO:0000256" key="9">
    <source>
        <dbReference type="ARBA" id="ARBA00023157"/>
    </source>
</evidence>
<feature type="signal peptide" evidence="18">
    <location>
        <begin position="1"/>
        <end position="29"/>
    </location>
</feature>
<dbReference type="InterPro" id="IPR000823">
    <property type="entry name" value="Peroxidase_pln"/>
</dbReference>
<keyword evidence="12 18" id="KW-0376">Hydrogen peroxide</keyword>
<feature type="binding site" evidence="15">
    <location>
        <position position="87"/>
    </location>
    <ligand>
        <name>Ca(2+)</name>
        <dbReference type="ChEBI" id="CHEBI:29108"/>
        <label>1</label>
    </ligand>
</feature>
<dbReference type="InterPro" id="IPR033905">
    <property type="entry name" value="Secretory_peroxidase"/>
</dbReference>
<dbReference type="PRINTS" id="PR00458">
    <property type="entry name" value="PEROXIDASE"/>
</dbReference>
<dbReference type="PRINTS" id="PR00461">
    <property type="entry name" value="PLPEROXIDASE"/>
</dbReference>
<feature type="site" description="Transition state stabilizer" evidence="16">
    <location>
        <position position="77"/>
    </location>
</feature>
<keyword evidence="10" id="KW-0325">Glycoprotein</keyword>
<dbReference type="GO" id="GO:0020037">
    <property type="term" value="F:heme binding"/>
    <property type="evidence" value="ECO:0007669"/>
    <property type="project" value="UniProtKB-UniRule"/>
</dbReference>
<feature type="disulfide bond" evidence="17">
    <location>
        <begin position="215"/>
        <end position="247"/>
    </location>
</feature>
<dbReference type="Gene3D" id="1.10.520.10">
    <property type="match status" value="1"/>
</dbReference>
<accession>A0A0E0F6P6</accession>
<dbReference type="PANTHER" id="PTHR31517:SF84">
    <property type="entry name" value="PEROXIDASE"/>
    <property type="match status" value="1"/>
</dbReference>
<keyword evidence="3 18" id="KW-0575">Peroxidase</keyword>
<feature type="disulfide bond" evidence="17">
    <location>
        <begin position="83"/>
        <end position="88"/>
    </location>
</feature>
<feature type="domain" description="Plant heme peroxidase family profile" evidence="19">
    <location>
        <begin position="40"/>
        <end position="344"/>
    </location>
</feature>
<dbReference type="GO" id="GO:0006979">
    <property type="term" value="P:response to oxidative stress"/>
    <property type="evidence" value="ECO:0007669"/>
    <property type="project" value="UniProtKB-UniRule"/>
</dbReference>
<keyword evidence="18" id="KW-0964">Secreted</keyword>
<dbReference type="Gene3D" id="1.10.420.10">
    <property type="entry name" value="Peroxidase, domain 2"/>
    <property type="match status" value="1"/>
</dbReference>
<feature type="binding site" evidence="15">
    <location>
        <position position="82"/>
    </location>
    <ligand>
        <name>Ca(2+)</name>
        <dbReference type="ChEBI" id="CHEBI:29108"/>
        <label>1</label>
    </ligand>
</feature>
<comment type="catalytic activity">
    <reaction evidence="1 18">
        <text>2 a phenolic donor + H2O2 = 2 a phenolic radical donor + 2 H2O</text>
        <dbReference type="Rhea" id="RHEA:56136"/>
        <dbReference type="ChEBI" id="CHEBI:15377"/>
        <dbReference type="ChEBI" id="CHEBI:16240"/>
        <dbReference type="ChEBI" id="CHEBI:139520"/>
        <dbReference type="ChEBI" id="CHEBI:139521"/>
        <dbReference type="EC" id="1.11.1.7"/>
    </reaction>
</comment>
<feature type="binding site" evidence="15">
    <location>
        <position position="271"/>
    </location>
    <ligand>
        <name>Ca(2+)</name>
        <dbReference type="ChEBI" id="CHEBI:29108"/>
        <label>2</label>
    </ligand>
</feature>
<evidence type="ECO:0000256" key="4">
    <source>
        <dbReference type="ARBA" id="ARBA00022617"/>
    </source>
</evidence>
<comment type="similarity">
    <text evidence="2">Belongs to the peroxidase family. Ascorbate peroxidase subfamily.</text>
</comment>
<dbReference type="EnsemblPlants" id="OMERI11G13890.2">
    <property type="protein sequence ID" value="OMERI11G13890.2"/>
    <property type="gene ID" value="OMERI11G13890"/>
</dbReference>
<reference evidence="20" key="1">
    <citation type="submission" date="2015-04" db="UniProtKB">
        <authorList>
            <consortium name="EnsemblPlants"/>
        </authorList>
    </citation>
    <scope>IDENTIFICATION</scope>
</reference>
<evidence type="ECO:0000256" key="8">
    <source>
        <dbReference type="ARBA" id="ARBA00023004"/>
    </source>
</evidence>
<keyword evidence="11" id="KW-0873">Pyrrolidone carboxylic acid</keyword>
<evidence type="ECO:0000256" key="17">
    <source>
        <dbReference type="PIRSR" id="PIRSR600823-5"/>
    </source>
</evidence>
<dbReference type="Proteomes" id="UP000008021">
    <property type="component" value="Chromosome 11"/>
</dbReference>
<evidence type="ECO:0000256" key="5">
    <source>
        <dbReference type="ARBA" id="ARBA00022723"/>
    </source>
</evidence>
<feature type="binding site" evidence="15">
    <location>
        <position position="103"/>
    </location>
    <ligand>
        <name>Ca(2+)</name>
        <dbReference type="ChEBI" id="CHEBI:29108"/>
        <label>1</label>
    </ligand>
</feature>
<dbReference type="AlphaFoldDB" id="A0A0E0F6P6"/>
<feature type="chain" id="PRO_5005115780" description="Peroxidase" evidence="18">
    <location>
        <begin position="30"/>
        <end position="344"/>
    </location>
</feature>
<dbReference type="GO" id="GO:0042744">
    <property type="term" value="P:hydrogen peroxide catabolic process"/>
    <property type="evidence" value="ECO:0007669"/>
    <property type="project" value="UniProtKB-KW"/>
</dbReference>
<reference evidence="20" key="2">
    <citation type="submission" date="2018-05" db="EMBL/GenBank/DDBJ databases">
        <title>OmerRS3 (Oryza meridionalis Reference Sequence Version 3).</title>
        <authorList>
            <person name="Zhang J."/>
            <person name="Kudrna D."/>
            <person name="Lee S."/>
            <person name="Talag J."/>
            <person name="Welchert J."/>
            <person name="Wing R.A."/>
        </authorList>
    </citation>
    <scope>NUCLEOTIDE SEQUENCE [LARGE SCALE GENOMIC DNA]</scope>
    <source>
        <strain evidence="20">cv. OR44</strain>
    </source>
</reference>
<evidence type="ECO:0000256" key="7">
    <source>
        <dbReference type="ARBA" id="ARBA00023002"/>
    </source>
</evidence>
<evidence type="ECO:0000256" key="2">
    <source>
        <dbReference type="ARBA" id="ARBA00006873"/>
    </source>
</evidence>
<evidence type="ECO:0000256" key="14">
    <source>
        <dbReference type="PIRSR" id="PIRSR600823-2"/>
    </source>
</evidence>
<dbReference type="HOGENOM" id="CLU_010543_0_3_1"/>
<feature type="binding site" evidence="15">
    <location>
        <position position="89"/>
    </location>
    <ligand>
        <name>Ca(2+)</name>
        <dbReference type="ChEBI" id="CHEBI:29108"/>
        <label>1</label>
    </ligand>
</feature>
<dbReference type="InterPro" id="IPR002016">
    <property type="entry name" value="Haem_peroxidase"/>
</dbReference>
<sequence>MAVSSPAPSSLRVPMAAAALLGMLMMMSSAPEMKVEAAGGLSVGFYAESCPKAEAIVRDTVTKAFEKAPGTPADLIRLFFHDCFVRGCDASVLLESTPGNKAERDNKANNPSLDGFDVVDDAKDLLEKECPHTVSCADILSLVARDSAYLAGGLDFEIPTGRRDGFVSKEDEVLSNVPHPEFGAKDLLKNFTAKGFTAEEMVTLSGAHSIGTSHCSSFTDRLYKYYGAYGTDPSMPAAYAADMKSKCPPETAAQQDTTMVQLDDVTPFKMDNQYYRNVLAGNVTFASDAALLDTPETAALVRLYAAGDPAAWLARFAAALVKVSKLDVLTGGEGEIRLNCSRIN</sequence>
<dbReference type="GO" id="GO:0046872">
    <property type="term" value="F:metal ion binding"/>
    <property type="evidence" value="ECO:0007669"/>
    <property type="project" value="UniProtKB-UniRule"/>
</dbReference>
<feature type="binding site" evidence="15">
    <location>
        <position position="266"/>
    </location>
    <ligand>
        <name>Ca(2+)</name>
        <dbReference type="ChEBI" id="CHEBI:29108"/>
        <label>2</label>
    </ligand>
</feature>
<feature type="binding site" evidence="15">
    <location>
        <position position="85"/>
    </location>
    <ligand>
        <name>Ca(2+)</name>
        <dbReference type="ChEBI" id="CHEBI:29108"/>
        <label>1</label>
    </ligand>
</feature>
<evidence type="ECO:0000313" key="20">
    <source>
        <dbReference type="EnsemblPlants" id="OMERI11G13890.2"/>
    </source>
</evidence>
<comment type="cofactor">
    <cofactor evidence="15 18">
        <name>heme b</name>
        <dbReference type="ChEBI" id="CHEBI:60344"/>
    </cofactor>
    <text evidence="15 18">Binds 1 heme b (iron(II)-protoporphyrin IX) group per subunit.</text>
</comment>
<evidence type="ECO:0000256" key="6">
    <source>
        <dbReference type="ARBA" id="ARBA00022837"/>
    </source>
</evidence>
<evidence type="ECO:0000256" key="1">
    <source>
        <dbReference type="ARBA" id="ARBA00000189"/>
    </source>
</evidence>
<feature type="active site" description="Proton acceptor" evidence="13">
    <location>
        <position position="81"/>
    </location>
</feature>
<keyword evidence="6 15" id="KW-0106">Calcium</keyword>
<keyword evidence="9 17" id="KW-1015">Disulfide bond</keyword>
<feature type="binding site" evidence="15">
    <location>
        <position position="91"/>
    </location>
    <ligand>
        <name>Ca(2+)</name>
        <dbReference type="ChEBI" id="CHEBI:29108"/>
        <label>1</label>
    </ligand>
</feature>
<evidence type="ECO:0000256" key="13">
    <source>
        <dbReference type="PIRSR" id="PIRSR600823-1"/>
    </source>
</evidence>
<keyword evidence="4 18" id="KW-0349">Heme</keyword>
<proteinExistence type="inferred from homology"/>
<evidence type="ECO:0000256" key="12">
    <source>
        <dbReference type="ARBA" id="ARBA00023324"/>
    </source>
</evidence>
<dbReference type="InterPro" id="IPR019793">
    <property type="entry name" value="Peroxidases_heam-ligand_BS"/>
</dbReference>
<evidence type="ECO:0000256" key="18">
    <source>
        <dbReference type="RuleBase" id="RU362060"/>
    </source>
</evidence>
<dbReference type="InterPro" id="IPR010255">
    <property type="entry name" value="Haem_peroxidase_sf"/>
</dbReference>
<comment type="cofactor">
    <cofactor evidence="15 18">
        <name>Ca(2+)</name>
        <dbReference type="ChEBI" id="CHEBI:29108"/>
    </cofactor>
    <text evidence="15 18">Binds 2 calcium ions per subunit.</text>
</comment>
<feature type="binding site" evidence="14">
    <location>
        <position position="178"/>
    </location>
    <ligand>
        <name>substrate</name>
    </ligand>
</feature>
<keyword evidence="5 15" id="KW-0479">Metal-binding</keyword>
<organism evidence="20">
    <name type="scientific">Oryza meridionalis</name>
    <dbReference type="NCBI Taxonomy" id="40149"/>
    <lineage>
        <taxon>Eukaryota</taxon>
        <taxon>Viridiplantae</taxon>
        <taxon>Streptophyta</taxon>
        <taxon>Embryophyta</taxon>
        <taxon>Tracheophyta</taxon>
        <taxon>Spermatophyta</taxon>
        <taxon>Magnoliopsida</taxon>
        <taxon>Liliopsida</taxon>
        <taxon>Poales</taxon>
        <taxon>Poaceae</taxon>
        <taxon>BOP clade</taxon>
        <taxon>Oryzoideae</taxon>
        <taxon>Oryzeae</taxon>
        <taxon>Oryzinae</taxon>
        <taxon>Oryza</taxon>
    </lineage>
</organism>